<dbReference type="Proteomes" id="UP000887226">
    <property type="component" value="Unassembled WGS sequence"/>
</dbReference>
<dbReference type="PANTHER" id="PTHR36167:SF3">
    <property type="entry name" value="C2H2 FINGER DOMAIN TRANSCRIPTION FACTOR (EUROFUNG)-RELATED"/>
    <property type="match status" value="1"/>
</dbReference>
<dbReference type="InterPro" id="IPR039327">
    <property type="entry name" value="CON7-like"/>
</dbReference>
<feature type="region of interest" description="Disordered" evidence="2">
    <location>
        <begin position="768"/>
        <end position="802"/>
    </location>
</feature>
<dbReference type="PROSITE" id="PS50157">
    <property type="entry name" value="ZINC_FINGER_C2H2_2"/>
    <property type="match status" value="1"/>
</dbReference>
<dbReference type="OrthoDB" id="5424797at2759"/>
<comment type="caution">
    <text evidence="4">The sequence shown here is derived from an EMBL/GenBank/DDBJ whole genome shotgun (WGS) entry which is preliminary data.</text>
</comment>
<accession>A0A9P8CJ57</accession>
<feature type="region of interest" description="Disordered" evidence="2">
    <location>
        <begin position="68"/>
        <end position="95"/>
    </location>
</feature>
<dbReference type="PROSITE" id="PS00028">
    <property type="entry name" value="ZINC_FINGER_C2H2_1"/>
    <property type="match status" value="3"/>
</dbReference>
<dbReference type="AlphaFoldDB" id="A0A9P8CJ57"/>
<protein>
    <recommendedName>
        <fullName evidence="3">C2H2-type domain-containing protein</fullName>
    </recommendedName>
</protein>
<dbReference type="EMBL" id="MU253745">
    <property type="protein sequence ID" value="KAG9248637.1"/>
    <property type="molecule type" value="Genomic_DNA"/>
</dbReference>
<feature type="region of interest" description="Disordered" evidence="2">
    <location>
        <begin position="110"/>
        <end position="131"/>
    </location>
</feature>
<dbReference type="GO" id="GO:0008270">
    <property type="term" value="F:zinc ion binding"/>
    <property type="evidence" value="ECO:0007669"/>
    <property type="project" value="UniProtKB-KW"/>
</dbReference>
<feature type="domain" description="C2H2-type" evidence="3">
    <location>
        <begin position="390"/>
        <end position="421"/>
    </location>
</feature>
<reference evidence="4" key="1">
    <citation type="journal article" date="2021" name="IMA Fungus">
        <title>Genomic characterization of three marine fungi, including Emericellopsis atlantica sp. nov. with signatures of a generalist lifestyle and marine biomass degradation.</title>
        <authorList>
            <person name="Hagestad O.C."/>
            <person name="Hou L."/>
            <person name="Andersen J.H."/>
            <person name="Hansen E.H."/>
            <person name="Altermark B."/>
            <person name="Li C."/>
            <person name="Kuhnert E."/>
            <person name="Cox R.J."/>
            <person name="Crous P.W."/>
            <person name="Spatafora J.W."/>
            <person name="Lail K."/>
            <person name="Amirebrahimi M."/>
            <person name="Lipzen A."/>
            <person name="Pangilinan J."/>
            <person name="Andreopoulos W."/>
            <person name="Hayes R.D."/>
            <person name="Ng V."/>
            <person name="Grigoriev I.V."/>
            <person name="Jackson S.A."/>
            <person name="Sutton T.D.S."/>
            <person name="Dobson A.D.W."/>
            <person name="Rama T."/>
        </authorList>
    </citation>
    <scope>NUCLEOTIDE SEQUENCE</scope>
    <source>
        <strain evidence="4">TRa3180A</strain>
    </source>
</reference>
<sequence>MEEWTVGTSTETVLKVRLTRIQVSAVCSWSIEHSNTPSMSTPKVGPSTWQQASRNISQALLSKQAPNSFFNRSFDPQIPQHPPTPKSPKHSEPQDTRALYKDLTQVVKSAAARIRQPDNPSSRKSSAVNEPRSQFKVVIPFTPPPRAMDLVHIVIEDDDDDATDATVHNVPNSIAEGASTQPSTAKLNFKERLDDTAELKHQRHDSSYQNNFESTAAHQTLHNGFADASSSQVALHASPSLWPQARVAAQTSNQNVNGFPRNAPSSVVDEHPWLDMSSSMFHRDQYAASRSYPNPPNLKQYLSHLDQPQQGYNVPPNVQQLSILLPKSEYGQVIDLTADDQPAARTHIPGLDFLQSMQDRAMGTAVGGNGLAEPPRKRYRRRVDEIEGNFKCTWPGCDKAYGSVSTLSTHIEQQSHGERRTVDEFSTGGPYKCGWRGCQNAYDNLHTLNTHITIAAHGETKTPRMFSGIVKHSPRKVSATMEDSGGGLSNTLQTDKLAHTNAVAIAGQRNFGGSQKPPQPSTAFRQNRVLISQRSNWVDPSQTHPPGNFTPLKDFGHPLKNFPGIVQPLDYRKTRNVTGYDPRTIARSVLETTHEKGLNSGLRGLMQAFSAVDENSDLSTIRWDLVDPPAPAAPPPILPGATVVNHGPPLSYGQQPPISAEEQPIMPPTSPNSSQSLQFYGSQPSRPTNPTPARPSSLRQVSRPASPLSTPQAVNFAHRQPFNATPSQNALPSKSFTKPRSRASCSNSAAPVTASKFMIEICSPSGSVKSDSFAKQRGRPSKNIASPKNIAVPSAPAIKKRGRPFTVPEAAAATAAKAQATPDGTFVKKPGRPAVNKASDMKDVKLTPPKFHIWRCEWFGCNAELHNLETLRAHVLSIHTVARQDSSLTCLWKNCGRHPAEELDKMDVDCNVAKKRPAIKGGDTLKYPKNYFKTLKNVRGPLPADSWSEESEEDKTVANEQGIAADHTLERLVFKSLAEWSIHIEKVHLMPYAWHMGDGPRATLSPAPSSVASQKPTSQRAALGKSVELKKPAPQQEAPWLFNASGKQIIASIRGQAVEDGKANNNNEKRFEKVREGVHLVLKPVKNPEAYKAYDYKREGNK</sequence>
<feature type="region of interest" description="Disordered" evidence="2">
    <location>
        <begin position="632"/>
        <end position="747"/>
    </location>
</feature>
<name>A0A9P8CJ57_9HELO</name>
<gene>
    <name evidence="4" type="ORF">BJ878DRAFT_487159</name>
</gene>
<evidence type="ECO:0000313" key="5">
    <source>
        <dbReference type="Proteomes" id="UP000887226"/>
    </source>
</evidence>
<keyword evidence="5" id="KW-1185">Reference proteome</keyword>
<organism evidence="4 5">
    <name type="scientific">Calycina marina</name>
    <dbReference type="NCBI Taxonomy" id="1763456"/>
    <lineage>
        <taxon>Eukaryota</taxon>
        <taxon>Fungi</taxon>
        <taxon>Dikarya</taxon>
        <taxon>Ascomycota</taxon>
        <taxon>Pezizomycotina</taxon>
        <taxon>Leotiomycetes</taxon>
        <taxon>Helotiales</taxon>
        <taxon>Pezizellaceae</taxon>
        <taxon>Calycina</taxon>
    </lineage>
</organism>
<evidence type="ECO:0000259" key="3">
    <source>
        <dbReference type="PROSITE" id="PS50157"/>
    </source>
</evidence>
<feature type="compositionally biased region" description="Polar residues" evidence="2">
    <location>
        <begin position="722"/>
        <end position="747"/>
    </location>
</feature>
<keyword evidence="1" id="KW-0863">Zinc-finger</keyword>
<evidence type="ECO:0000256" key="1">
    <source>
        <dbReference type="PROSITE-ProRule" id="PRU00042"/>
    </source>
</evidence>
<proteinExistence type="predicted"/>
<keyword evidence="1" id="KW-0862">Zinc</keyword>
<feature type="compositionally biased region" description="Polar residues" evidence="2">
    <location>
        <begin position="118"/>
        <end position="131"/>
    </location>
</feature>
<evidence type="ECO:0000256" key="2">
    <source>
        <dbReference type="SAM" id="MobiDB-lite"/>
    </source>
</evidence>
<keyword evidence="1" id="KW-0479">Metal-binding</keyword>
<dbReference type="SMART" id="SM00355">
    <property type="entry name" value="ZnF_C2H2"/>
    <property type="match status" value="3"/>
</dbReference>
<dbReference type="PANTHER" id="PTHR36167">
    <property type="entry name" value="C2H2 FINGER DOMAIN TRANSCRIPTION FACTOR (EUROFUNG)-RELATED"/>
    <property type="match status" value="1"/>
</dbReference>
<evidence type="ECO:0000313" key="4">
    <source>
        <dbReference type="EMBL" id="KAG9248637.1"/>
    </source>
</evidence>
<feature type="compositionally biased region" description="Polar residues" evidence="2">
    <location>
        <begin position="671"/>
        <end position="686"/>
    </location>
</feature>
<dbReference type="Gene3D" id="3.30.160.60">
    <property type="entry name" value="Classic Zinc Finger"/>
    <property type="match status" value="1"/>
</dbReference>
<dbReference type="InterPro" id="IPR013087">
    <property type="entry name" value="Znf_C2H2_type"/>
</dbReference>
<dbReference type="GO" id="GO:0006355">
    <property type="term" value="P:regulation of DNA-templated transcription"/>
    <property type="evidence" value="ECO:0007669"/>
    <property type="project" value="InterPro"/>
</dbReference>